<dbReference type="PANTHER" id="PTHR43437">
    <property type="entry name" value="HYDROXYACYL-THIOESTER DEHYDRATASE TYPE 2, MITOCHONDRIAL-RELATED"/>
    <property type="match status" value="1"/>
</dbReference>
<accession>A0A6I6D9T7</accession>
<dbReference type="AlphaFoldDB" id="A0A6I6D9T7"/>
<gene>
    <name evidence="2" type="ORF">SYNTR_1035</name>
</gene>
<dbReference type="InterPro" id="IPR002539">
    <property type="entry name" value="MaoC-like_dom"/>
</dbReference>
<name>A0A6I6D9T7_9FIRM</name>
<protein>
    <recommendedName>
        <fullName evidence="1">MaoC-like domain-containing protein</fullName>
    </recommendedName>
</protein>
<dbReference type="OrthoDB" id="9801625at2"/>
<dbReference type="InterPro" id="IPR029069">
    <property type="entry name" value="HotDog_dom_sf"/>
</dbReference>
<proteinExistence type="predicted"/>
<reference evidence="3" key="1">
    <citation type="journal article" date="2019" name="Microbiology">
        <title>Complete Genome Sequence of an Uncultured Bacterium of the Candidate Phylum Bipolaricaulota.</title>
        <authorList>
            <person name="Kadnikov V.V."/>
            <person name="Mardanov A.V."/>
            <person name="Beletsky A.V."/>
            <person name="Frank Y.A."/>
            <person name="Karnachuk O.V."/>
            <person name="Ravin N.V."/>
        </authorList>
    </citation>
    <scope>NUCLEOTIDE SEQUENCE [LARGE SCALE GENOMIC DNA]</scope>
</reference>
<dbReference type="GO" id="GO:0006633">
    <property type="term" value="P:fatty acid biosynthetic process"/>
    <property type="evidence" value="ECO:0007669"/>
    <property type="project" value="TreeGrafter"/>
</dbReference>
<dbReference type="RefSeq" id="WP_156203506.1">
    <property type="nucleotide sequence ID" value="NZ_CP046457.1"/>
</dbReference>
<dbReference type="InterPro" id="IPR050965">
    <property type="entry name" value="UPF0336/Enoyl-CoA_hydratase"/>
</dbReference>
<dbReference type="PANTHER" id="PTHR43437:SF3">
    <property type="entry name" value="HYDROXYACYL-THIOESTER DEHYDRATASE TYPE 2, MITOCHONDRIAL"/>
    <property type="match status" value="1"/>
</dbReference>
<sequence>MIENTYDELKVGDKSFIEKTITETDVYMYAGITGDLSWLHVNEKRAQKGHFKTRIVHGMLLAGFISNVIGNYLPGAGTIYQSQTLNFLKPCFMNDTIRAQVEIIEKLGKGRIKLKTACLNQNDEVILDGEAIVIPPRTKTTD</sequence>
<keyword evidence="3" id="KW-1185">Reference proteome</keyword>
<evidence type="ECO:0000313" key="2">
    <source>
        <dbReference type="EMBL" id="QGT99628.1"/>
    </source>
</evidence>
<evidence type="ECO:0000259" key="1">
    <source>
        <dbReference type="Pfam" id="PF01575"/>
    </source>
</evidence>
<dbReference type="Proteomes" id="UP000426444">
    <property type="component" value="Chromosome"/>
</dbReference>
<dbReference type="GO" id="GO:0019171">
    <property type="term" value="F:(3R)-hydroxyacyl-[acyl-carrier-protein] dehydratase activity"/>
    <property type="evidence" value="ECO:0007669"/>
    <property type="project" value="TreeGrafter"/>
</dbReference>
<organism evidence="2 3">
    <name type="scientific">Candidatus Syntrophocurvum alkaliphilum</name>
    <dbReference type="NCBI Taxonomy" id="2293317"/>
    <lineage>
        <taxon>Bacteria</taxon>
        <taxon>Bacillati</taxon>
        <taxon>Bacillota</taxon>
        <taxon>Clostridia</taxon>
        <taxon>Eubacteriales</taxon>
        <taxon>Syntrophomonadaceae</taxon>
        <taxon>Candidatus Syntrophocurvum</taxon>
    </lineage>
</organism>
<dbReference type="SUPFAM" id="SSF54637">
    <property type="entry name" value="Thioesterase/thiol ester dehydrase-isomerase"/>
    <property type="match status" value="1"/>
</dbReference>
<dbReference type="CDD" id="cd03449">
    <property type="entry name" value="R_hydratase"/>
    <property type="match status" value="1"/>
</dbReference>
<dbReference type="Pfam" id="PF01575">
    <property type="entry name" value="MaoC_dehydratas"/>
    <property type="match status" value="1"/>
</dbReference>
<evidence type="ECO:0000313" key="3">
    <source>
        <dbReference type="Proteomes" id="UP000426444"/>
    </source>
</evidence>
<dbReference type="Gene3D" id="3.10.129.10">
    <property type="entry name" value="Hotdog Thioesterase"/>
    <property type="match status" value="1"/>
</dbReference>
<dbReference type="KEGG" id="salq:SYNTR_1035"/>
<feature type="domain" description="MaoC-like" evidence="1">
    <location>
        <begin position="18"/>
        <end position="115"/>
    </location>
</feature>
<dbReference type="EMBL" id="CP046457">
    <property type="protein sequence ID" value="QGT99628.1"/>
    <property type="molecule type" value="Genomic_DNA"/>
</dbReference>